<keyword evidence="1" id="KW-0472">Membrane</keyword>
<evidence type="ECO:0000313" key="2">
    <source>
        <dbReference type="EMBL" id="EMR02500.1"/>
    </source>
</evidence>
<dbReference type="AlphaFoldDB" id="M7NL29"/>
<protein>
    <recommendedName>
        <fullName evidence="4">Integral membrane protein DUF95</fullName>
    </recommendedName>
</protein>
<reference evidence="2 3" key="1">
    <citation type="journal article" date="2013" name="Genome Announc.">
        <title>Draft Genome Sequence of Cesiribacter andamanensis Strain AMV16T, Isolated from a Soil Sample from a Mud Volcano in the Andaman Islands, India.</title>
        <authorList>
            <person name="Shivaji S."/>
            <person name="Ara S."/>
            <person name="Begum Z."/>
            <person name="Srinivas T.N."/>
            <person name="Singh A."/>
            <person name="Kumar Pinnaka A."/>
        </authorList>
    </citation>
    <scope>NUCLEOTIDE SEQUENCE [LARGE SCALE GENOMIC DNA]</scope>
    <source>
        <strain evidence="2 3">AMV16</strain>
    </source>
</reference>
<dbReference type="Proteomes" id="UP000011910">
    <property type="component" value="Unassembled WGS sequence"/>
</dbReference>
<sequence>MREAQFVKANYPKWKSFEELLQQKGAAAPDQLADLFVQLTDDLAYARTHYPSSQIIPYLNGLAASVHQRIYRNKKEDLSRLLTFWTQELPLLFAGARRPLLYSFLIFAVSVAIGALSAEYDETYARLILGDGYVNMTLENIEKGDPMAVYKDEDMLSMFAAIAYNNLRVSFTIFAAGLVFAVGAGLILFYNGVMVGAFQYFFLKQGLFWTSFLTIWVHGTLEMASFIIAGAAGLVVGNSFMYPGTYPRRTSFARGVRTAVKMLVGVLPIIVAAAVLESYVTRYTEWHWAAKGAIILTSALFMLYYFVIYPLKVERIHHAAAH</sequence>
<dbReference type="STRING" id="1279009.ADICEAN_02373"/>
<dbReference type="InterPro" id="IPR002798">
    <property type="entry name" value="SpoIIM-like"/>
</dbReference>
<keyword evidence="1" id="KW-0812">Transmembrane</keyword>
<dbReference type="OrthoDB" id="9800053at2"/>
<organism evidence="2 3">
    <name type="scientific">Cesiribacter andamanensis AMV16</name>
    <dbReference type="NCBI Taxonomy" id="1279009"/>
    <lineage>
        <taxon>Bacteria</taxon>
        <taxon>Pseudomonadati</taxon>
        <taxon>Bacteroidota</taxon>
        <taxon>Cytophagia</taxon>
        <taxon>Cytophagales</taxon>
        <taxon>Cesiribacteraceae</taxon>
        <taxon>Cesiribacter</taxon>
    </lineage>
</organism>
<dbReference type="PANTHER" id="PTHR35337:SF1">
    <property type="entry name" value="SLR1478 PROTEIN"/>
    <property type="match status" value="1"/>
</dbReference>
<evidence type="ECO:0000256" key="1">
    <source>
        <dbReference type="SAM" id="Phobius"/>
    </source>
</evidence>
<accession>M7NL29</accession>
<dbReference type="Pfam" id="PF01944">
    <property type="entry name" value="SpoIIM"/>
    <property type="match status" value="1"/>
</dbReference>
<dbReference type="RefSeq" id="WP_009195764.1">
    <property type="nucleotide sequence ID" value="NZ_AODQ01000056.1"/>
</dbReference>
<name>M7NL29_9BACT</name>
<dbReference type="PANTHER" id="PTHR35337">
    <property type="entry name" value="SLR1478 PROTEIN"/>
    <property type="match status" value="1"/>
</dbReference>
<evidence type="ECO:0000313" key="3">
    <source>
        <dbReference type="Proteomes" id="UP000011910"/>
    </source>
</evidence>
<evidence type="ECO:0008006" key="4">
    <source>
        <dbReference type="Google" id="ProtNLM"/>
    </source>
</evidence>
<keyword evidence="3" id="KW-1185">Reference proteome</keyword>
<feature type="transmembrane region" description="Helical" evidence="1">
    <location>
        <begin position="169"/>
        <end position="190"/>
    </location>
</feature>
<gene>
    <name evidence="2" type="ORF">ADICEAN_02373</name>
</gene>
<keyword evidence="1" id="KW-1133">Transmembrane helix</keyword>
<proteinExistence type="predicted"/>
<dbReference type="PATRIC" id="fig|1279009.4.peg.2402"/>
<dbReference type="EMBL" id="AODQ01000056">
    <property type="protein sequence ID" value="EMR02500.1"/>
    <property type="molecule type" value="Genomic_DNA"/>
</dbReference>
<comment type="caution">
    <text evidence="2">The sequence shown here is derived from an EMBL/GenBank/DDBJ whole genome shotgun (WGS) entry which is preliminary data.</text>
</comment>
<feature type="transmembrane region" description="Helical" evidence="1">
    <location>
        <begin position="100"/>
        <end position="118"/>
    </location>
</feature>
<feature type="transmembrane region" description="Helical" evidence="1">
    <location>
        <begin position="223"/>
        <end position="241"/>
    </location>
</feature>
<dbReference type="eggNOG" id="COG1300">
    <property type="taxonomic scope" value="Bacteria"/>
</dbReference>
<feature type="transmembrane region" description="Helical" evidence="1">
    <location>
        <begin position="262"/>
        <end position="280"/>
    </location>
</feature>
<feature type="transmembrane region" description="Helical" evidence="1">
    <location>
        <begin position="286"/>
        <end position="307"/>
    </location>
</feature>